<keyword evidence="3" id="KW-1133">Transmembrane helix</keyword>
<keyword evidence="3" id="KW-0812">Transmembrane</keyword>
<dbReference type="GO" id="GO:0004252">
    <property type="term" value="F:serine-type endopeptidase activity"/>
    <property type="evidence" value="ECO:0007669"/>
    <property type="project" value="InterPro"/>
</dbReference>
<dbReference type="Gene3D" id="2.30.42.10">
    <property type="match status" value="1"/>
</dbReference>
<dbReference type="SUPFAM" id="SSF50156">
    <property type="entry name" value="PDZ domain-like"/>
    <property type="match status" value="1"/>
</dbReference>
<evidence type="ECO:0000256" key="3">
    <source>
        <dbReference type="SAM" id="Phobius"/>
    </source>
</evidence>
<dbReference type="Proteomes" id="UP000178109">
    <property type="component" value="Unassembled WGS sequence"/>
</dbReference>
<evidence type="ECO:0000259" key="4">
    <source>
        <dbReference type="SMART" id="SM00228"/>
    </source>
</evidence>
<keyword evidence="1" id="KW-0645">Protease</keyword>
<evidence type="ECO:0000256" key="2">
    <source>
        <dbReference type="ARBA" id="ARBA00022801"/>
    </source>
</evidence>
<dbReference type="STRING" id="1798553.A3H70_01485"/>
<dbReference type="PRINTS" id="PR00834">
    <property type="entry name" value="PROTEASES2C"/>
</dbReference>
<keyword evidence="2" id="KW-0378">Hydrolase</keyword>
<accession>A0A1G2BSX5</accession>
<dbReference type="Pfam" id="PF13180">
    <property type="entry name" value="PDZ_2"/>
    <property type="match status" value="1"/>
</dbReference>
<reference evidence="5 6" key="1">
    <citation type="journal article" date="2016" name="Nat. Commun.">
        <title>Thousands of microbial genomes shed light on interconnected biogeochemical processes in an aquifer system.</title>
        <authorList>
            <person name="Anantharaman K."/>
            <person name="Brown C.T."/>
            <person name="Hug L.A."/>
            <person name="Sharon I."/>
            <person name="Castelle C.J."/>
            <person name="Probst A.J."/>
            <person name="Thomas B.C."/>
            <person name="Singh A."/>
            <person name="Wilkins M.J."/>
            <person name="Karaoz U."/>
            <person name="Brodie E.L."/>
            <person name="Williams K.H."/>
            <person name="Hubbard S.S."/>
            <person name="Banfield J.F."/>
        </authorList>
    </citation>
    <scope>NUCLEOTIDE SEQUENCE [LARGE SCALE GENOMIC DNA]</scope>
</reference>
<dbReference type="InterPro" id="IPR009003">
    <property type="entry name" value="Peptidase_S1_PA"/>
</dbReference>
<dbReference type="PANTHER" id="PTHR43343">
    <property type="entry name" value="PEPTIDASE S12"/>
    <property type="match status" value="1"/>
</dbReference>
<dbReference type="InterPro" id="IPR001940">
    <property type="entry name" value="Peptidase_S1C"/>
</dbReference>
<dbReference type="InterPro" id="IPR036034">
    <property type="entry name" value="PDZ_sf"/>
</dbReference>
<proteinExistence type="predicted"/>
<dbReference type="GO" id="GO:0006508">
    <property type="term" value="P:proteolysis"/>
    <property type="evidence" value="ECO:0007669"/>
    <property type="project" value="UniProtKB-KW"/>
</dbReference>
<gene>
    <name evidence="5" type="ORF">A3H70_01485</name>
</gene>
<evidence type="ECO:0000313" key="5">
    <source>
        <dbReference type="EMBL" id="OGY91689.1"/>
    </source>
</evidence>
<dbReference type="SMART" id="SM00228">
    <property type="entry name" value="PDZ"/>
    <property type="match status" value="1"/>
</dbReference>
<dbReference type="InterPro" id="IPR001478">
    <property type="entry name" value="PDZ"/>
</dbReference>
<name>A0A1G2BSX5_9BACT</name>
<feature type="transmembrane region" description="Helical" evidence="3">
    <location>
        <begin position="21"/>
        <end position="48"/>
    </location>
</feature>
<evidence type="ECO:0000256" key="1">
    <source>
        <dbReference type="ARBA" id="ARBA00022670"/>
    </source>
</evidence>
<comment type="caution">
    <text evidence="5">The sequence shown here is derived from an EMBL/GenBank/DDBJ whole genome shotgun (WGS) entry which is preliminary data.</text>
</comment>
<dbReference type="AlphaFoldDB" id="A0A1G2BSX5"/>
<dbReference type="Pfam" id="PF13365">
    <property type="entry name" value="Trypsin_2"/>
    <property type="match status" value="1"/>
</dbReference>
<dbReference type="Gene3D" id="2.40.10.120">
    <property type="match status" value="1"/>
</dbReference>
<organism evidence="5 6">
    <name type="scientific">Candidatus Komeilibacteria bacterium RIFCSPLOWO2_02_FULL_48_11</name>
    <dbReference type="NCBI Taxonomy" id="1798553"/>
    <lineage>
        <taxon>Bacteria</taxon>
        <taxon>Candidatus Komeiliibacteriota</taxon>
    </lineage>
</organism>
<protein>
    <recommendedName>
        <fullName evidence="4">PDZ domain-containing protein</fullName>
    </recommendedName>
</protein>
<dbReference type="InterPro" id="IPR051201">
    <property type="entry name" value="Chloro_Bact_Ser_Proteases"/>
</dbReference>
<feature type="domain" description="PDZ" evidence="4">
    <location>
        <begin position="323"/>
        <end position="414"/>
    </location>
</feature>
<dbReference type="SUPFAM" id="SSF50494">
    <property type="entry name" value="Trypsin-like serine proteases"/>
    <property type="match status" value="1"/>
</dbReference>
<dbReference type="PANTHER" id="PTHR43343:SF3">
    <property type="entry name" value="PROTEASE DO-LIKE 8, CHLOROPLASTIC"/>
    <property type="match status" value="1"/>
</dbReference>
<keyword evidence="3" id="KW-0472">Membrane</keyword>
<sequence>MIIKKSNFMFWDELPSAIKKTLVITISGSIVAGGLVGAITGVLATAWVSSQSWPWFSEWLRLAPGDSTANPDKAKNQVVIEDSATVEVAAKTAPAVVSIVVTQDLSKLYNRTGPLFPGSPWDEFFFSFPFNESQPQSGKQKVGGGTGFIITTDGLIITNRHVVDNEEAEYSVVLNDGAKHEAEVLARDSVNDIAVLKIKADNLPVLDLGDSDQVKIGQTVIAIGNSLGEFSNTVTKGVVSGINRRVVAGDNSGSSEVIEEAIQTDAAINPGNSGGPLLDLFGKVVGVNTAVSRQGQLIGFAIPINPVKDIIQSVQKYGRIVRTFLGVRYVILTEEIAKANGITDINQGALIVRGEQRIDLAVVPGSPADKAGIAENDIILEVEGEKVMVDKTLTSLLNKYKVGDKVRLKIYHQGEMKEVEVELAERK</sequence>
<dbReference type="EMBL" id="MHKO01000040">
    <property type="protein sequence ID" value="OGY91689.1"/>
    <property type="molecule type" value="Genomic_DNA"/>
</dbReference>
<evidence type="ECO:0000313" key="6">
    <source>
        <dbReference type="Proteomes" id="UP000178109"/>
    </source>
</evidence>